<dbReference type="AlphaFoldDB" id="A0AA88R309"/>
<organism evidence="2 3">
    <name type="scientific">Escallonia rubra</name>
    <dbReference type="NCBI Taxonomy" id="112253"/>
    <lineage>
        <taxon>Eukaryota</taxon>
        <taxon>Viridiplantae</taxon>
        <taxon>Streptophyta</taxon>
        <taxon>Embryophyta</taxon>
        <taxon>Tracheophyta</taxon>
        <taxon>Spermatophyta</taxon>
        <taxon>Magnoliopsida</taxon>
        <taxon>eudicotyledons</taxon>
        <taxon>Gunneridae</taxon>
        <taxon>Pentapetalae</taxon>
        <taxon>asterids</taxon>
        <taxon>campanulids</taxon>
        <taxon>Escalloniales</taxon>
        <taxon>Escalloniaceae</taxon>
        <taxon>Escallonia</taxon>
    </lineage>
</organism>
<dbReference type="PANTHER" id="PTHR42695:SF9">
    <property type="entry name" value="GAMMA-GLUTAMYL PEPTIDASE 2-RELATED"/>
    <property type="match status" value="1"/>
</dbReference>
<dbReference type="InterPro" id="IPR029062">
    <property type="entry name" value="Class_I_gatase-like"/>
</dbReference>
<feature type="region of interest" description="Disordered" evidence="1">
    <location>
        <begin position="148"/>
        <end position="178"/>
    </location>
</feature>
<dbReference type="Gene3D" id="3.40.50.880">
    <property type="match status" value="2"/>
</dbReference>
<evidence type="ECO:0000313" key="3">
    <source>
        <dbReference type="Proteomes" id="UP001187471"/>
    </source>
</evidence>
<dbReference type="Proteomes" id="UP001187471">
    <property type="component" value="Unassembled WGS sequence"/>
</dbReference>
<name>A0AA88R309_9ASTE</name>
<dbReference type="EMBL" id="JAVXUO010001662">
    <property type="protein sequence ID" value="KAK2980217.1"/>
    <property type="molecule type" value="Genomic_DNA"/>
</dbReference>
<evidence type="ECO:0008006" key="4">
    <source>
        <dbReference type="Google" id="ProtNLM"/>
    </source>
</evidence>
<gene>
    <name evidence="2" type="ORF">RJ640_017697</name>
</gene>
<keyword evidence="3" id="KW-1185">Reference proteome</keyword>
<dbReference type="GO" id="GO:0005829">
    <property type="term" value="C:cytosol"/>
    <property type="evidence" value="ECO:0007669"/>
    <property type="project" value="TreeGrafter"/>
</dbReference>
<sequence length="477" mass="54915">MRIEGEKRYELLLAARDSDYVKNVYGGYFNVFVAAFGEEGERWDLFRVVDGEFPSMNELHNYDGFVVSGSPYDAYGDDSWILELCFLLQTLDAMQKKEYWVQSWEEDEFTNEDGEHLEEETLMQDENEFPTSEAKEIEETKAEQEFKAFKASENDKLTNGEEPVEKIKESENTDGDDNAQYEEMEDESIDKDVRVHGGQNVNNSGMTFDVSLREENVVGSFPLYSLSNFEEESNDYFLMAKNDVIVPQEYAAKVDVLKTYFIENHPRELFFMTRKDNDFVESRTSYYPQLGVENLLSDTGWVNMEMFFDLEELLEMSRENGQDPICTQVTKKCQRAFGGKVGKAYSGWDIGLRKVKIVKDSSPCSFLDGLDEFPPALSIIECHQDEVWEVPMGAEVIAFSEKTGVEMFSIGDNILGIQGHPEYTKDILNNLIDRLLTNDAIEKGFAEDARLKLQVAEPDRKCWERICRAFLKGIWNQ</sequence>
<proteinExistence type="predicted"/>
<feature type="compositionally biased region" description="Basic and acidic residues" evidence="1">
    <location>
        <begin position="148"/>
        <end position="171"/>
    </location>
</feature>
<protein>
    <recommendedName>
        <fullName evidence="4">Glutamine amidotransferase domain-containing protein</fullName>
    </recommendedName>
</protein>
<evidence type="ECO:0000256" key="1">
    <source>
        <dbReference type="SAM" id="MobiDB-lite"/>
    </source>
</evidence>
<dbReference type="PANTHER" id="PTHR42695">
    <property type="entry name" value="GLUTAMINE AMIDOTRANSFERASE YLR126C-RELATED"/>
    <property type="match status" value="1"/>
</dbReference>
<evidence type="ECO:0000313" key="2">
    <source>
        <dbReference type="EMBL" id="KAK2980217.1"/>
    </source>
</evidence>
<dbReference type="InterPro" id="IPR044992">
    <property type="entry name" value="ChyE-like"/>
</dbReference>
<comment type="caution">
    <text evidence="2">The sequence shown here is derived from an EMBL/GenBank/DDBJ whole genome shotgun (WGS) entry which is preliminary data.</text>
</comment>
<reference evidence="2" key="1">
    <citation type="submission" date="2022-12" db="EMBL/GenBank/DDBJ databases">
        <title>Draft genome assemblies for two species of Escallonia (Escalloniales).</title>
        <authorList>
            <person name="Chanderbali A."/>
            <person name="Dervinis C."/>
            <person name="Anghel I."/>
            <person name="Soltis D."/>
            <person name="Soltis P."/>
            <person name="Zapata F."/>
        </authorList>
    </citation>
    <scope>NUCLEOTIDE SEQUENCE</scope>
    <source>
        <strain evidence="2">UCBG92.1500</strain>
        <tissue evidence="2">Leaf</tissue>
    </source>
</reference>
<dbReference type="SUPFAM" id="SSF52317">
    <property type="entry name" value="Class I glutamine amidotransferase-like"/>
    <property type="match status" value="2"/>
</dbReference>
<accession>A0AA88R309</accession>